<keyword evidence="1" id="KW-0812">Transmembrane</keyword>
<dbReference type="Proteomes" id="UP001207337">
    <property type="component" value="Unassembled WGS sequence"/>
</dbReference>
<dbReference type="EMBL" id="JAJNDC010000001">
    <property type="protein sequence ID" value="MCW9712634.1"/>
    <property type="molecule type" value="Genomic_DNA"/>
</dbReference>
<proteinExistence type="predicted"/>
<gene>
    <name evidence="2" type="ORF">LQ318_06935</name>
</gene>
<accession>A0ABT3PXP8</accession>
<dbReference type="RefSeq" id="WP_265788737.1">
    <property type="nucleotide sequence ID" value="NZ_BAABRS010000001.1"/>
</dbReference>
<evidence type="ECO:0000313" key="2">
    <source>
        <dbReference type="EMBL" id="MCW9712634.1"/>
    </source>
</evidence>
<keyword evidence="1" id="KW-0472">Membrane</keyword>
<feature type="transmembrane region" description="Helical" evidence="1">
    <location>
        <begin position="6"/>
        <end position="23"/>
    </location>
</feature>
<keyword evidence="1" id="KW-1133">Transmembrane helix</keyword>
<reference evidence="2 3" key="1">
    <citation type="submission" date="2021-11" db="EMBL/GenBank/DDBJ databases">
        <title>Aliifidinibius sp. nov., a new bacterium isolated from saline soil.</title>
        <authorList>
            <person name="Galisteo C."/>
            <person name="De La Haba R."/>
            <person name="Sanchez-Porro C."/>
            <person name="Ventosa A."/>
        </authorList>
    </citation>
    <scope>NUCLEOTIDE SEQUENCE [LARGE SCALE GENOMIC DNA]</scope>
    <source>
        <strain evidence="2 3">KACC 190600</strain>
    </source>
</reference>
<protein>
    <submittedName>
        <fullName evidence="2">Uncharacterized protein</fullName>
    </submittedName>
</protein>
<organism evidence="2 3">
    <name type="scientific">Fodinibius salicampi</name>
    <dbReference type="NCBI Taxonomy" id="1920655"/>
    <lineage>
        <taxon>Bacteria</taxon>
        <taxon>Pseudomonadati</taxon>
        <taxon>Balneolota</taxon>
        <taxon>Balneolia</taxon>
        <taxon>Balneolales</taxon>
        <taxon>Balneolaceae</taxon>
        <taxon>Fodinibius</taxon>
    </lineage>
</organism>
<sequence length="138" mass="15818">MNDYSDLIFLMGGMIIFSLLSLQTNRLFQLNNRIQLNGELEYNAISIAQDEIDQIRWIKSESAFNNHLSSYPKQVPLIIDDDTLQYDVDINSTSMTIPGSSLNNKKVSVTVSNEFLKTNSDDDPGERYIRLQFIKSFN</sequence>
<keyword evidence="3" id="KW-1185">Reference proteome</keyword>
<evidence type="ECO:0000313" key="3">
    <source>
        <dbReference type="Proteomes" id="UP001207337"/>
    </source>
</evidence>
<comment type="caution">
    <text evidence="2">The sequence shown here is derived from an EMBL/GenBank/DDBJ whole genome shotgun (WGS) entry which is preliminary data.</text>
</comment>
<evidence type="ECO:0000256" key="1">
    <source>
        <dbReference type="SAM" id="Phobius"/>
    </source>
</evidence>
<name>A0ABT3PXP8_9BACT</name>